<dbReference type="Gene3D" id="1.25.40.390">
    <property type="match status" value="1"/>
</dbReference>
<evidence type="ECO:0000256" key="5">
    <source>
        <dbReference type="ARBA" id="ARBA00023237"/>
    </source>
</evidence>
<dbReference type="OrthoDB" id="618454at2"/>
<accession>A0A2T0XR25</accession>
<organism evidence="8 9">
    <name type="scientific">Marinilabilia salmonicolor</name>
    <dbReference type="NCBI Taxonomy" id="989"/>
    <lineage>
        <taxon>Bacteria</taxon>
        <taxon>Pseudomonadati</taxon>
        <taxon>Bacteroidota</taxon>
        <taxon>Bacteroidia</taxon>
        <taxon>Marinilabiliales</taxon>
        <taxon>Marinilabiliaceae</taxon>
        <taxon>Marinilabilia</taxon>
    </lineage>
</organism>
<evidence type="ECO:0000259" key="7">
    <source>
        <dbReference type="Pfam" id="PF14322"/>
    </source>
</evidence>
<evidence type="ECO:0000259" key="6">
    <source>
        <dbReference type="Pfam" id="PF07980"/>
    </source>
</evidence>
<dbReference type="InterPro" id="IPR012944">
    <property type="entry name" value="SusD_RagB_dom"/>
</dbReference>
<keyword evidence="4" id="KW-0472">Membrane</keyword>
<name>A0A2T0XR25_9BACT</name>
<dbReference type="RefSeq" id="WP_106152082.1">
    <property type="nucleotide sequence ID" value="NZ_PVTS01000003.1"/>
</dbReference>
<reference evidence="8 9" key="1">
    <citation type="submission" date="2018-07" db="EMBL/GenBank/DDBJ databases">
        <title>Freshwater and sediment microbial communities from various areas in North America, analyzing microbe dynamics in response to fracking.</title>
        <authorList>
            <person name="Lamendella R."/>
        </authorList>
    </citation>
    <scope>NUCLEOTIDE SEQUENCE [LARGE SCALE GENOMIC DNA]</scope>
    <source>
        <strain evidence="8 9">160A</strain>
    </source>
</reference>
<evidence type="ECO:0000313" key="9">
    <source>
        <dbReference type="Proteomes" id="UP000252733"/>
    </source>
</evidence>
<keyword evidence="9" id="KW-1185">Reference proteome</keyword>
<evidence type="ECO:0000256" key="2">
    <source>
        <dbReference type="ARBA" id="ARBA00006275"/>
    </source>
</evidence>
<keyword evidence="3" id="KW-0732">Signal</keyword>
<protein>
    <submittedName>
        <fullName evidence="8">SusD-like starch-binding protein associating with outer membrane</fullName>
    </submittedName>
</protein>
<proteinExistence type="inferred from homology"/>
<dbReference type="SUPFAM" id="SSF48452">
    <property type="entry name" value="TPR-like"/>
    <property type="match status" value="1"/>
</dbReference>
<dbReference type="Pfam" id="PF14322">
    <property type="entry name" value="SusD-like_3"/>
    <property type="match status" value="1"/>
</dbReference>
<dbReference type="Pfam" id="PF07980">
    <property type="entry name" value="SusD_RagB"/>
    <property type="match status" value="1"/>
</dbReference>
<comment type="similarity">
    <text evidence="2">Belongs to the SusD family.</text>
</comment>
<feature type="domain" description="SusD-like N-terminal" evidence="7">
    <location>
        <begin position="41"/>
        <end position="221"/>
    </location>
</feature>
<comment type="subcellular location">
    <subcellularLocation>
        <location evidence="1">Cell outer membrane</location>
    </subcellularLocation>
</comment>
<evidence type="ECO:0000256" key="1">
    <source>
        <dbReference type="ARBA" id="ARBA00004442"/>
    </source>
</evidence>
<comment type="caution">
    <text evidence="8">The sequence shown here is derived from an EMBL/GenBank/DDBJ whole genome shotgun (WGS) entry which is preliminary data.</text>
</comment>
<dbReference type="PROSITE" id="PS51257">
    <property type="entry name" value="PROKAR_LIPOPROTEIN"/>
    <property type="match status" value="1"/>
</dbReference>
<dbReference type="Proteomes" id="UP000252733">
    <property type="component" value="Unassembled WGS sequence"/>
</dbReference>
<keyword evidence="5" id="KW-0998">Cell outer membrane</keyword>
<evidence type="ECO:0000256" key="3">
    <source>
        <dbReference type="ARBA" id="ARBA00022729"/>
    </source>
</evidence>
<evidence type="ECO:0000313" key="8">
    <source>
        <dbReference type="EMBL" id="RCW39234.1"/>
    </source>
</evidence>
<sequence length="581" mass="65543">MKRIIYFVAAALMVAGSGCEDFLLQEPLTQKTSDNYPQTAADAAQMMAGIYTTMNNEQRFVDKSYFFAVEVASDEKLGGGGAGDTKAQAYECFQYTGPDMLDHMWEQHYEGIHRANYAIENIGLISDEVLSPGVKDQYKGEALFLRAWFFYRLATVFGEVPLKISTEAINLPAASASDIYGQIAADLKNAIDLLPDVSYDQTQDGRATKWAAEALMARVYLFYTGFYGAADIALPEGGTVTKANIETWLQDCITNSGHTLVNDFHELWPYTNSETIDEYQYIQDYMAETGKNLTYASDNGARNPESMFALKFSTFSDWGVKRGYSNQYQLYYALRGLQNLENTYPFAGGWGQGNSVPESLVDQWLADEPDDPRLWASIIDISSEVPEYNINHWGDHVLESNWWGKKYNGVTARNESGALMNDYSVVMYDNNDNNQLSHCDDLIFIRYADVLLMMSEITEDASYMNQVRDRADLPPVTYSLENIQKERQYELAFEGLRWNDMRRWGDQYAKTALESQVGVPVYNKGVLEPNEALHSTGYSGRYDATKGFFPIPQSQIDMSEGLLEQVDGYQNGEGLYSGWTD</sequence>
<dbReference type="InterPro" id="IPR011990">
    <property type="entry name" value="TPR-like_helical_dom_sf"/>
</dbReference>
<dbReference type="InterPro" id="IPR033985">
    <property type="entry name" value="SusD-like_N"/>
</dbReference>
<evidence type="ECO:0000256" key="4">
    <source>
        <dbReference type="ARBA" id="ARBA00023136"/>
    </source>
</evidence>
<dbReference type="AlphaFoldDB" id="A0A2T0XR25"/>
<gene>
    <name evidence="8" type="ORF">DFO77_1012</name>
</gene>
<dbReference type="GO" id="GO:0009279">
    <property type="term" value="C:cell outer membrane"/>
    <property type="evidence" value="ECO:0007669"/>
    <property type="project" value="UniProtKB-SubCell"/>
</dbReference>
<dbReference type="EMBL" id="QPIZ01000001">
    <property type="protein sequence ID" value="RCW39234.1"/>
    <property type="molecule type" value="Genomic_DNA"/>
</dbReference>
<feature type="domain" description="RagB/SusD" evidence="6">
    <location>
        <begin position="364"/>
        <end position="569"/>
    </location>
</feature>